<feature type="transmembrane region" description="Helical" evidence="5">
    <location>
        <begin position="189"/>
        <end position="213"/>
    </location>
</feature>
<evidence type="ECO:0000256" key="1">
    <source>
        <dbReference type="ARBA" id="ARBA00004141"/>
    </source>
</evidence>
<evidence type="ECO:0000256" key="2">
    <source>
        <dbReference type="ARBA" id="ARBA00022692"/>
    </source>
</evidence>
<sequence length="414" mass="43868">MSAQQSNTRRLIRQTLTIARRDFIATVFTPTFLIFLFAPLIMGSFGAIGGLGALSMKQGNDTKDRIVAIVPPAEAAAMAAIDTRLRRIFRGRDERPPALVTEAPRGDAAARARAELQAKDYDVSAVLYGPLATPTILYGAQGARTADYLAELAEATLRAERSGGSAALSRPTKQSVARTKVSNGGKNQAAFFTVFGIFFLTLLLAGQAVGTMAEERSNKVIEVLAAAVPLESVFLGKLLGMFGVAVLFVGFWGTLVSQIAAIAPPGLAAALATIGPAVGMPVYVVLFFAYFTMAYMLLGAVFLSVGAQASTMREIQMLSLPITIVQVAMFGLASVAAAQPGTAVATFAEWFPFSSPFAMAARAANRPELWPHLLALAWQLLWVGIVITIGARAFRRGVLQSGSGKFSVKALFGR</sequence>
<keyword evidence="2 5" id="KW-0812">Transmembrane</keyword>
<proteinExistence type="predicted"/>
<dbReference type="Pfam" id="PF12698">
    <property type="entry name" value="ABC2_membrane_3"/>
    <property type="match status" value="1"/>
</dbReference>
<evidence type="ECO:0000256" key="4">
    <source>
        <dbReference type="ARBA" id="ARBA00023136"/>
    </source>
</evidence>
<feature type="domain" description="ABC-2 type transporter transmembrane" evidence="6">
    <location>
        <begin position="133"/>
        <end position="383"/>
    </location>
</feature>
<feature type="transmembrane region" description="Helical" evidence="5">
    <location>
        <begin position="369"/>
        <end position="391"/>
    </location>
</feature>
<feature type="transmembrane region" description="Helical" evidence="5">
    <location>
        <begin position="317"/>
        <end position="338"/>
    </location>
</feature>
<keyword evidence="4 5" id="KW-0472">Membrane</keyword>
<feature type="transmembrane region" description="Helical" evidence="5">
    <location>
        <begin position="233"/>
        <end position="252"/>
    </location>
</feature>
<dbReference type="EMBL" id="JBHRXP010000002">
    <property type="protein sequence ID" value="MFC3579657.1"/>
    <property type="molecule type" value="Genomic_DNA"/>
</dbReference>
<evidence type="ECO:0000256" key="3">
    <source>
        <dbReference type="ARBA" id="ARBA00022989"/>
    </source>
</evidence>
<evidence type="ECO:0000259" key="6">
    <source>
        <dbReference type="Pfam" id="PF12698"/>
    </source>
</evidence>
<keyword evidence="3 5" id="KW-1133">Transmembrane helix</keyword>
<gene>
    <name evidence="7" type="ORF">ACFONA_05715</name>
</gene>
<evidence type="ECO:0000313" key="7">
    <source>
        <dbReference type="EMBL" id="MFC3579657.1"/>
    </source>
</evidence>
<evidence type="ECO:0000256" key="5">
    <source>
        <dbReference type="SAM" id="Phobius"/>
    </source>
</evidence>
<protein>
    <submittedName>
        <fullName evidence="7">ABC transporter permease</fullName>
    </submittedName>
</protein>
<keyword evidence="8" id="KW-1185">Reference proteome</keyword>
<accession>A0ABV7SVI4</accession>
<feature type="transmembrane region" description="Helical" evidence="5">
    <location>
        <begin position="284"/>
        <end position="305"/>
    </location>
</feature>
<name>A0ABV7SVI4_9SPHN</name>
<feature type="transmembrane region" description="Helical" evidence="5">
    <location>
        <begin position="259"/>
        <end position="278"/>
    </location>
</feature>
<evidence type="ECO:0000313" key="8">
    <source>
        <dbReference type="Proteomes" id="UP001595713"/>
    </source>
</evidence>
<reference evidence="8" key="1">
    <citation type="journal article" date="2019" name="Int. J. Syst. Evol. Microbiol.">
        <title>The Global Catalogue of Microorganisms (GCM) 10K type strain sequencing project: providing services to taxonomists for standard genome sequencing and annotation.</title>
        <authorList>
            <consortium name="The Broad Institute Genomics Platform"/>
            <consortium name="The Broad Institute Genome Sequencing Center for Infectious Disease"/>
            <person name="Wu L."/>
            <person name="Ma J."/>
        </authorList>
    </citation>
    <scope>NUCLEOTIDE SEQUENCE [LARGE SCALE GENOMIC DNA]</scope>
    <source>
        <strain evidence="8">KCTC 42739</strain>
    </source>
</reference>
<dbReference type="RefSeq" id="WP_261293446.1">
    <property type="nucleotide sequence ID" value="NZ_JANQBK010000003.1"/>
</dbReference>
<dbReference type="InterPro" id="IPR013525">
    <property type="entry name" value="ABC2_TM"/>
</dbReference>
<comment type="subcellular location">
    <subcellularLocation>
        <location evidence="1">Membrane</location>
        <topology evidence="1">Multi-pass membrane protein</topology>
    </subcellularLocation>
</comment>
<feature type="transmembrane region" description="Helical" evidence="5">
    <location>
        <begin position="23"/>
        <end position="54"/>
    </location>
</feature>
<dbReference type="Proteomes" id="UP001595713">
    <property type="component" value="Unassembled WGS sequence"/>
</dbReference>
<organism evidence="7 8">
    <name type="scientific">Sphingomonas hylomeconis</name>
    <dbReference type="NCBI Taxonomy" id="1395958"/>
    <lineage>
        <taxon>Bacteria</taxon>
        <taxon>Pseudomonadati</taxon>
        <taxon>Pseudomonadota</taxon>
        <taxon>Alphaproteobacteria</taxon>
        <taxon>Sphingomonadales</taxon>
        <taxon>Sphingomonadaceae</taxon>
        <taxon>Sphingomonas</taxon>
    </lineage>
</organism>
<comment type="caution">
    <text evidence="7">The sequence shown here is derived from an EMBL/GenBank/DDBJ whole genome shotgun (WGS) entry which is preliminary data.</text>
</comment>